<sequence length="332" mass="38505">MNNLHPNQFKALLFSVLVFALQSCVVTPGQWKNDMISASKRNDFHKLNEEALKYLKANDQTALKALFSKEMNGDKNERKVELISNRLNDNTYKLLDEYYVVHKLKDTDMDTVRVKDGSVNRYALMYPCEAQEMYMAYFIPEKPANKYMLSLVYAKLNYGWKIVKMEMEPYTIDGKTAPELFNLAKEEYAKKEIQAAQINTMLAVTCFKPGAYWEYPDEVDADKFYTQVHGEVNAKYQYPLVLSQLATGPMILRVYNKNTDDGYNSPVIYYMTHFDLKDTTDVKKENLKVRQVVAKLMPGLDEGKKYILYSAFNKPPDGYNSIDHFDMTQKLN</sequence>
<gene>
    <name evidence="1" type="ORF">JN11_00016</name>
</gene>
<evidence type="ECO:0000313" key="2">
    <source>
        <dbReference type="Proteomes" id="UP000317010"/>
    </source>
</evidence>
<protein>
    <submittedName>
        <fullName evidence="1">Uncharacterized protein</fullName>
    </submittedName>
</protein>
<dbReference type="OrthoDB" id="1113095at2"/>
<keyword evidence="2" id="KW-1185">Reference proteome</keyword>
<organism evidence="1 2">
    <name type="scientific">Mucilaginibacter frigoritolerans</name>
    <dbReference type="NCBI Taxonomy" id="652788"/>
    <lineage>
        <taxon>Bacteria</taxon>
        <taxon>Pseudomonadati</taxon>
        <taxon>Bacteroidota</taxon>
        <taxon>Sphingobacteriia</taxon>
        <taxon>Sphingobacteriales</taxon>
        <taxon>Sphingobacteriaceae</taxon>
        <taxon>Mucilaginibacter</taxon>
    </lineage>
</organism>
<dbReference type="RefSeq" id="WP_144908427.1">
    <property type="nucleotide sequence ID" value="NZ_VLLI01000001.1"/>
</dbReference>
<comment type="caution">
    <text evidence="1">The sequence shown here is derived from an EMBL/GenBank/DDBJ whole genome shotgun (WGS) entry which is preliminary data.</text>
</comment>
<dbReference type="EMBL" id="VLLI01000001">
    <property type="protein sequence ID" value="TWJ04308.1"/>
    <property type="molecule type" value="Genomic_DNA"/>
</dbReference>
<accession>A0A562UEV7</accession>
<reference evidence="1 2" key="1">
    <citation type="submission" date="2019-07" db="EMBL/GenBank/DDBJ databases">
        <title>Genomic Encyclopedia of Archaeal and Bacterial Type Strains, Phase II (KMG-II): from individual species to whole genera.</title>
        <authorList>
            <person name="Goeker M."/>
        </authorList>
    </citation>
    <scope>NUCLEOTIDE SEQUENCE [LARGE SCALE GENOMIC DNA]</scope>
    <source>
        <strain evidence="1 2">ATCC BAA-1854</strain>
    </source>
</reference>
<dbReference type="AlphaFoldDB" id="A0A562UEV7"/>
<evidence type="ECO:0000313" key="1">
    <source>
        <dbReference type="EMBL" id="TWJ04308.1"/>
    </source>
</evidence>
<dbReference type="Proteomes" id="UP000317010">
    <property type="component" value="Unassembled WGS sequence"/>
</dbReference>
<proteinExistence type="predicted"/>
<name>A0A562UEV7_9SPHI</name>